<sequence>MAMVKKFKTNGSTDEELKAECKAETNCDDCDISWTTPSIGIRIDPPDKTVAIVIDAVSEKGRIRIYQKDNDEQLDGVGIEWAGHKVMVPWDNTWWFRASGSLPVGYISRK</sequence>
<reference evidence="1" key="2">
    <citation type="journal article" date="2023" name="IMA Fungus">
        <title>Comparative genomic study of the Penicillium genus elucidates a diverse pangenome and 15 lateral gene transfer events.</title>
        <authorList>
            <person name="Petersen C."/>
            <person name="Sorensen T."/>
            <person name="Nielsen M.R."/>
            <person name="Sondergaard T.E."/>
            <person name="Sorensen J.L."/>
            <person name="Fitzpatrick D.A."/>
            <person name="Frisvad J.C."/>
            <person name="Nielsen K.L."/>
        </authorList>
    </citation>
    <scope>NUCLEOTIDE SEQUENCE</scope>
    <source>
        <strain evidence="1">IBT 21917</strain>
    </source>
</reference>
<evidence type="ECO:0000313" key="1">
    <source>
        <dbReference type="EMBL" id="KAJ5155709.1"/>
    </source>
</evidence>
<proteinExistence type="predicted"/>
<dbReference type="AlphaFoldDB" id="A0A9W9HSU1"/>
<protein>
    <submittedName>
        <fullName evidence="1">Uncharacterized protein</fullName>
    </submittedName>
</protein>
<dbReference type="OrthoDB" id="5228066at2759"/>
<evidence type="ECO:0000313" key="2">
    <source>
        <dbReference type="Proteomes" id="UP001146351"/>
    </source>
</evidence>
<dbReference type="Proteomes" id="UP001146351">
    <property type="component" value="Unassembled WGS sequence"/>
</dbReference>
<name>A0A9W9HSU1_9EURO</name>
<organism evidence="1 2">
    <name type="scientific">Penicillium capsulatum</name>
    <dbReference type="NCBI Taxonomy" id="69766"/>
    <lineage>
        <taxon>Eukaryota</taxon>
        <taxon>Fungi</taxon>
        <taxon>Dikarya</taxon>
        <taxon>Ascomycota</taxon>
        <taxon>Pezizomycotina</taxon>
        <taxon>Eurotiomycetes</taxon>
        <taxon>Eurotiomycetidae</taxon>
        <taxon>Eurotiales</taxon>
        <taxon>Aspergillaceae</taxon>
        <taxon>Penicillium</taxon>
    </lineage>
</organism>
<reference evidence="1" key="1">
    <citation type="submission" date="2022-11" db="EMBL/GenBank/DDBJ databases">
        <authorList>
            <person name="Petersen C."/>
        </authorList>
    </citation>
    <scope>NUCLEOTIDE SEQUENCE</scope>
    <source>
        <strain evidence="1">IBT 21917</strain>
    </source>
</reference>
<dbReference type="EMBL" id="JAPQKO010000006">
    <property type="protein sequence ID" value="KAJ5155709.1"/>
    <property type="molecule type" value="Genomic_DNA"/>
</dbReference>
<accession>A0A9W9HSU1</accession>
<gene>
    <name evidence="1" type="ORF">N7492_008512</name>
</gene>
<keyword evidence="2" id="KW-1185">Reference proteome</keyword>
<comment type="caution">
    <text evidence="1">The sequence shown here is derived from an EMBL/GenBank/DDBJ whole genome shotgun (WGS) entry which is preliminary data.</text>
</comment>